<dbReference type="GO" id="GO:0008270">
    <property type="term" value="F:zinc ion binding"/>
    <property type="evidence" value="ECO:0007669"/>
    <property type="project" value="InterPro"/>
</dbReference>
<evidence type="ECO:0000313" key="2">
    <source>
        <dbReference type="EMBL" id="CEM37701.1"/>
    </source>
</evidence>
<protein>
    <recommendedName>
        <fullName evidence="4">CCHC-type domain-containing protein</fullName>
    </recommendedName>
</protein>
<keyword evidence="3" id="KW-1185">Reference proteome</keyword>
<feature type="compositionally biased region" description="Polar residues" evidence="1">
    <location>
        <begin position="273"/>
        <end position="287"/>
    </location>
</feature>
<organism evidence="2 3">
    <name type="scientific">Vitrella brassicaformis (strain CCMP3155)</name>
    <dbReference type="NCBI Taxonomy" id="1169540"/>
    <lineage>
        <taxon>Eukaryota</taxon>
        <taxon>Sar</taxon>
        <taxon>Alveolata</taxon>
        <taxon>Colpodellida</taxon>
        <taxon>Vitrellaceae</taxon>
        <taxon>Vitrella</taxon>
    </lineage>
</organism>
<dbReference type="InterPro" id="IPR036875">
    <property type="entry name" value="Znf_CCHC_sf"/>
</dbReference>
<dbReference type="InParanoid" id="A0A0G4H2C8"/>
<dbReference type="PhylomeDB" id="A0A0G4H2C8"/>
<evidence type="ECO:0000256" key="1">
    <source>
        <dbReference type="SAM" id="MobiDB-lite"/>
    </source>
</evidence>
<proteinExistence type="predicted"/>
<name>A0A0G4H2C8_VITBC</name>
<reference evidence="2 3" key="1">
    <citation type="submission" date="2014-11" db="EMBL/GenBank/DDBJ databases">
        <authorList>
            <person name="Zhu J."/>
            <person name="Qi W."/>
            <person name="Song R."/>
        </authorList>
    </citation>
    <scope>NUCLEOTIDE SEQUENCE [LARGE SCALE GENOMIC DNA]</scope>
</reference>
<sequence length="349" mass="37938">MRRWWCPGRSVLLLTVSGEERAAADRVAHQTSLGAYVDQHAPQQQAGHTASSLTLPGVVVKRTAESVLERKKLKLHAFTGGQAGFPTFAFEVQSKCQAAKIAYLLNKDIRQQMRLGMGAAQYDADNAHLHAALLDALLPDKGYEGDGQALAVIQQAYTRVVNWQCDPTWNFEQALTDFLRKVQRANELRQLQGVHPINDQEKVEFFVKKLPASFGRVREAVVVDPSAKYNFETLGQGGASSSAAGVAGEVMGTAQKVTFVKIPKKKKKGKKPTSGQPTVQSGVSLKNKQMKASKDASSGAKEGNGGKTGKGKKGKGLKCFLCESTEHLYRNCPQREAGKQLLAQQMDTS</sequence>
<dbReference type="EMBL" id="CDMY01000950">
    <property type="protein sequence ID" value="CEM37701.1"/>
    <property type="molecule type" value="Genomic_DNA"/>
</dbReference>
<evidence type="ECO:0008006" key="4">
    <source>
        <dbReference type="Google" id="ProtNLM"/>
    </source>
</evidence>
<dbReference type="Proteomes" id="UP000041254">
    <property type="component" value="Unassembled WGS sequence"/>
</dbReference>
<dbReference type="AlphaFoldDB" id="A0A0G4H2C8"/>
<dbReference type="VEuPathDB" id="CryptoDB:Vbra_366"/>
<accession>A0A0G4H2C8</accession>
<feature type="compositionally biased region" description="Basic residues" evidence="1">
    <location>
        <begin position="262"/>
        <end position="271"/>
    </location>
</feature>
<feature type="region of interest" description="Disordered" evidence="1">
    <location>
        <begin position="261"/>
        <end position="315"/>
    </location>
</feature>
<gene>
    <name evidence="2" type="ORF">Vbra_366</name>
</gene>
<dbReference type="SUPFAM" id="SSF57756">
    <property type="entry name" value="Retrovirus zinc finger-like domains"/>
    <property type="match status" value="1"/>
</dbReference>
<evidence type="ECO:0000313" key="3">
    <source>
        <dbReference type="Proteomes" id="UP000041254"/>
    </source>
</evidence>
<dbReference type="GO" id="GO:0003676">
    <property type="term" value="F:nucleic acid binding"/>
    <property type="evidence" value="ECO:0007669"/>
    <property type="project" value="InterPro"/>
</dbReference>